<protein>
    <submittedName>
        <fullName evidence="2">Predicted protein</fullName>
    </submittedName>
</protein>
<sequence length="107" mass="11887">MKHIGLNKGLSPLKKGGPENYTNDGGDIDISNQQEKGQRRREKARRDKKESILLSGDKPANAAKSSWSMSEAKPANAATSDRRCQKMSQPTPLREPAMPDDEPTKRR</sequence>
<dbReference type="Proteomes" id="UP000008694">
    <property type="component" value="Unassembled WGS sequence"/>
</dbReference>
<dbReference type="HOGENOM" id="CLU_2416272_0_0_1"/>
<evidence type="ECO:0000313" key="2">
    <source>
        <dbReference type="EMBL" id="EFH62133.1"/>
    </source>
</evidence>
<evidence type="ECO:0000313" key="3">
    <source>
        <dbReference type="Proteomes" id="UP000008694"/>
    </source>
</evidence>
<reference evidence="3" key="1">
    <citation type="journal article" date="2011" name="Nat. Genet.">
        <title>The Arabidopsis lyrata genome sequence and the basis of rapid genome size change.</title>
        <authorList>
            <person name="Hu T.T."/>
            <person name="Pattyn P."/>
            <person name="Bakker E.G."/>
            <person name="Cao J."/>
            <person name="Cheng J.-F."/>
            <person name="Clark R.M."/>
            <person name="Fahlgren N."/>
            <person name="Fawcett J.A."/>
            <person name="Grimwood J."/>
            <person name="Gundlach H."/>
            <person name="Haberer G."/>
            <person name="Hollister J.D."/>
            <person name="Ossowski S."/>
            <person name="Ottilar R.P."/>
            <person name="Salamov A.A."/>
            <person name="Schneeberger K."/>
            <person name="Spannagl M."/>
            <person name="Wang X."/>
            <person name="Yang L."/>
            <person name="Nasrallah M.E."/>
            <person name="Bergelson J."/>
            <person name="Carrington J.C."/>
            <person name="Gaut B.S."/>
            <person name="Schmutz J."/>
            <person name="Mayer K.F.X."/>
            <person name="Van de Peer Y."/>
            <person name="Grigoriev I.V."/>
            <person name="Nordborg M."/>
            <person name="Weigel D."/>
            <person name="Guo Y.-L."/>
        </authorList>
    </citation>
    <scope>NUCLEOTIDE SEQUENCE [LARGE SCALE GENOMIC DNA]</scope>
    <source>
        <strain evidence="3">cv. MN47</strain>
    </source>
</reference>
<dbReference type="EMBL" id="GL348715">
    <property type="protein sequence ID" value="EFH62133.1"/>
    <property type="molecule type" value="Genomic_DNA"/>
</dbReference>
<feature type="region of interest" description="Disordered" evidence="1">
    <location>
        <begin position="1"/>
        <end position="107"/>
    </location>
</feature>
<dbReference type="AlphaFoldDB" id="D7L026"/>
<organism evidence="3">
    <name type="scientific">Arabidopsis lyrata subsp. lyrata</name>
    <name type="common">Lyre-leaved rock-cress</name>
    <dbReference type="NCBI Taxonomy" id="81972"/>
    <lineage>
        <taxon>Eukaryota</taxon>
        <taxon>Viridiplantae</taxon>
        <taxon>Streptophyta</taxon>
        <taxon>Embryophyta</taxon>
        <taxon>Tracheophyta</taxon>
        <taxon>Spermatophyta</taxon>
        <taxon>Magnoliopsida</taxon>
        <taxon>eudicotyledons</taxon>
        <taxon>Gunneridae</taxon>
        <taxon>Pentapetalae</taxon>
        <taxon>rosids</taxon>
        <taxon>malvids</taxon>
        <taxon>Brassicales</taxon>
        <taxon>Brassicaceae</taxon>
        <taxon>Camelineae</taxon>
        <taxon>Arabidopsis</taxon>
    </lineage>
</organism>
<evidence type="ECO:0000256" key="1">
    <source>
        <dbReference type="SAM" id="MobiDB-lite"/>
    </source>
</evidence>
<dbReference type="Gramene" id="Al_scaffold_0003_3216">
    <property type="protein sequence ID" value="Al_scaffold_0003_3216"/>
    <property type="gene ID" value="Al_scaffold_0003_3216"/>
</dbReference>
<gene>
    <name evidence="2" type="ORF">ARALYDRAFT_674019</name>
</gene>
<name>D7L026_ARALL</name>
<proteinExistence type="predicted"/>
<accession>D7L026</accession>
<keyword evidence="3" id="KW-1185">Reference proteome</keyword>